<keyword evidence="5" id="KW-1185">Reference proteome</keyword>
<evidence type="ECO:0000313" key="5">
    <source>
        <dbReference type="Proteomes" id="UP000697802"/>
    </source>
</evidence>
<comment type="caution">
    <text evidence="4">The sequence shown here is derived from an EMBL/GenBank/DDBJ whole genome shotgun (WGS) entry which is preliminary data.</text>
</comment>
<evidence type="ECO:0000313" key="4">
    <source>
        <dbReference type="EMBL" id="NHB89844.1"/>
    </source>
</evidence>
<keyword evidence="1" id="KW-0800">Toxin</keyword>
<evidence type="ECO:0000256" key="1">
    <source>
        <dbReference type="ARBA" id="ARBA00022656"/>
    </source>
</evidence>
<feature type="signal peptide" evidence="2">
    <location>
        <begin position="1"/>
        <end position="30"/>
    </location>
</feature>
<dbReference type="Gene3D" id="2.160.20.10">
    <property type="entry name" value="Single-stranded right-handed beta-helix, Pectin lyase-like"/>
    <property type="match status" value="1"/>
</dbReference>
<feature type="chain" id="PRO_5047189630" evidence="2">
    <location>
        <begin position="31"/>
        <end position="1404"/>
    </location>
</feature>
<dbReference type="NCBIfam" id="TIGR01901">
    <property type="entry name" value="adhes_NPXG"/>
    <property type="match status" value="1"/>
</dbReference>
<evidence type="ECO:0000256" key="2">
    <source>
        <dbReference type="SAM" id="SignalP"/>
    </source>
</evidence>
<dbReference type="Proteomes" id="UP000697802">
    <property type="component" value="Unassembled WGS sequence"/>
</dbReference>
<dbReference type="RefSeq" id="WP_166296301.1">
    <property type="nucleotide sequence ID" value="NZ_CAWPIF010000058.1"/>
</dbReference>
<dbReference type="EMBL" id="PUJU01000058">
    <property type="protein sequence ID" value="NHB89844.1"/>
    <property type="molecule type" value="Genomic_DNA"/>
</dbReference>
<dbReference type="Pfam" id="PF13332">
    <property type="entry name" value="Fil_haemagg_2"/>
    <property type="match status" value="2"/>
</dbReference>
<evidence type="ECO:0000259" key="3">
    <source>
        <dbReference type="SMART" id="SM00912"/>
    </source>
</evidence>
<feature type="non-terminal residue" evidence="4">
    <location>
        <position position="1404"/>
    </location>
</feature>
<reference evidence="4 5" key="1">
    <citation type="submission" date="2018-02" db="EMBL/GenBank/DDBJ databases">
        <authorList>
            <person name="Machado R.A."/>
        </authorList>
    </citation>
    <scope>NUCLEOTIDE SEQUENCE [LARGE SCALE GENOMIC DNA]</scope>
    <source>
        <strain evidence="4 5">T327</strain>
    </source>
</reference>
<dbReference type="InterPro" id="IPR006915">
    <property type="entry name" value="DUF637_hemagglutn_put"/>
</dbReference>
<name>A0ABX0GPX5_9GAMM</name>
<feature type="domain" description="Filamentous haemagglutinin FhaB/tRNA nuclease CdiA-like TPS" evidence="3">
    <location>
        <begin position="45"/>
        <end position="165"/>
    </location>
</feature>
<dbReference type="SUPFAM" id="SSF51126">
    <property type="entry name" value="Pectin lyase-like"/>
    <property type="match status" value="1"/>
</dbReference>
<dbReference type="InterPro" id="IPR012334">
    <property type="entry name" value="Pectin_lyas_fold"/>
</dbReference>
<sequence length="1404" mass="148748">MDKRNNSMVRATSYLLIYLTAVYPLHPAIAAGITPDNGQTQVQNQGNVPVVNIATPNDAGISHNTYQEFNVATQGAVLNNATQAAQSQLAGQLNANPNLKGNAAELIINEVTGSGRSELQGQLEIVGNKANVMIANPNGITCDGCGFINTASATLTTGKPQFDKQGALEALEVKQGQITIGGKGLDGKATDYVDIISRATELNGKIQANTLSLTQGANRISLKDGTVNSLAGEGAKPQLAIDTKALGGMYANKIRLVATEDGVGVNLKNLTSDQRDITLNANGKIELGNTNAKTDLNIIGKETHIAPNITVQAERDMTLANTTLENKGRVTAGRDMRVFGDTVRNIGDKALLQANDNLWIQKDAQGNKGQLVENRSATIKTVKGDLVIRTNKLNNVRAVFTTQWHEKKPDSQAFTANVLGNGWKDDPNLLIIIEPYLNNPPVGKWFGHVNIKDNPQVNDSQKTLTVTETSPEAQILAGNHLYLNGDEIVNAQSKIAANKNLIMTGNRYLNSSVSLGSLHGFTSYAFPEINEHFRWKDGIGHSIDDAKKQFPDMELEPVYVNLIKQGKSTAFYPSGAVMGTVSAGGNFVADFNDDIKFDTPSPLGDTSLKERGYNGVNTAVSANNIVLHAKNIWGESGFQAKQDFSAIAENNLHLQRADLQAGQALSLLAVNNLSATQTGLGGKDINLIARQGDIRFSEPDIRYYDSDGKPHVSQLNAREKMTLQAGNNIQLENVAVAKNTQLGLYAGQDIQLVRNESRLTHAPLGKPPADDESRLKQVGGWESTGDIVISAGRTLQIQGLTLNAGQSVSLNSGQDINLSPRALNQDDDNAFKTQRRPEMRTQLLAGHHLTLNAARDIHLQGANLRAKNQATVLAGRNMTLEALPYSALVNPSEEHQDERHQGTDLRGEKGLTLVANGTLTTQGSTLNSAGHIMLTSGGNMRVESVRHHTSGSGTERYTQQGTEINSGGHLTILSGGSMLFQATKLMAKGAIDIAAQGGFLYAQAMEETYRWEEKKKSCKKVLGIQSCTVFGSKTETRKKESATNKVTEFTADGNINLLAKDDVTLEAVRVNTQQNAGITSRTGQVNFKAVKNTTFEQTITESTGFFITHSDKGYIENTWVLPAIHFGGKLTVEAANGVSADIKAKNGQSLHNALSVFGNTPETAWLKGLSERQDVQWSLVNDAYDRWDYKSQHLNPVVSAVIAIAVATVTAGAGITASVAGSAAGTAGSAATAAGATASTAATVGSMAYGATASGMAALASQAAVALVDNQGDLSKTLKAMGSSDTVKSTFTSMAIGGALAGFDSVMGWDNAANGAKLEPSKATLPSLSNGDWSKVAQRVAGQSIIGASLGTTINGGSFKDNFTTALLANIGNQMNAEGAGLIGDNGQVLGLPGKTISHAIVTG</sequence>
<gene>
    <name evidence="4" type="ORF">C5471_19915</name>
</gene>
<dbReference type="Pfam" id="PF05860">
    <property type="entry name" value="TPS"/>
    <property type="match status" value="1"/>
</dbReference>
<protein>
    <submittedName>
        <fullName evidence="4">Hemagglutinin</fullName>
    </submittedName>
</protein>
<dbReference type="InterPro" id="IPR011050">
    <property type="entry name" value="Pectin_lyase_fold/virulence"/>
</dbReference>
<dbReference type="Pfam" id="PF04830">
    <property type="entry name" value="DUF637"/>
    <property type="match status" value="1"/>
</dbReference>
<organism evidence="4 5">
    <name type="scientific">Photorhabdus tasmaniensis</name>
    <dbReference type="NCBI Taxonomy" id="1004159"/>
    <lineage>
        <taxon>Bacteria</taxon>
        <taxon>Pseudomonadati</taxon>
        <taxon>Pseudomonadota</taxon>
        <taxon>Gammaproteobacteria</taxon>
        <taxon>Enterobacterales</taxon>
        <taxon>Morganellaceae</taxon>
        <taxon>Photorhabdus</taxon>
    </lineage>
</organism>
<accession>A0ABX0GPX5</accession>
<keyword evidence="2" id="KW-0732">Signal</keyword>
<proteinExistence type="predicted"/>
<dbReference type="SMART" id="SM00912">
    <property type="entry name" value="Haemagg_act"/>
    <property type="match status" value="1"/>
</dbReference>
<dbReference type="InterPro" id="IPR025157">
    <property type="entry name" value="Hemagglutinin_rpt"/>
</dbReference>
<dbReference type="InterPro" id="IPR008638">
    <property type="entry name" value="FhaB/CdiA-like_TPS"/>
</dbReference>